<comment type="similarity">
    <text evidence="2">Belongs to the SLC41A transporter family.</text>
</comment>
<dbReference type="PANTHER" id="PTHR41394">
    <property type="entry name" value="MAGNESIUM TRANSPORTER MGTE"/>
    <property type="match status" value="1"/>
</dbReference>
<dbReference type="InterPro" id="IPR036739">
    <property type="entry name" value="SLC41_membr_dom_sf"/>
</dbReference>
<feature type="transmembrane region" description="Helical" evidence="8">
    <location>
        <begin position="255"/>
        <end position="280"/>
    </location>
</feature>
<feature type="transmembrane region" description="Helical" evidence="8">
    <location>
        <begin position="182"/>
        <end position="201"/>
    </location>
</feature>
<evidence type="ECO:0000313" key="10">
    <source>
        <dbReference type="EMBL" id="MBR0683031.1"/>
    </source>
</evidence>
<keyword evidence="3" id="KW-0813">Transport</keyword>
<dbReference type="Proteomes" id="UP001138709">
    <property type="component" value="Unassembled WGS sequence"/>
</dbReference>
<dbReference type="Gene3D" id="3.10.580.10">
    <property type="entry name" value="CBS-domain"/>
    <property type="match status" value="1"/>
</dbReference>
<evidence type="ECO:0000313" key="11">
    <source>
        <dbReference type="Proteomes" id="UP001138709"/>
    </source>
</evidence>
<dbReference type="SUPFAM" id="SSF161093">
    <property type="entry name" value="MgtE membrane domain-like"/>
    <property type="match status" value="1"/>
</dbReference>
<evidence type="ECO:0000259" key="9">
    <source>
        <dbReference type="Pfam" id="PF01769"/>
    </source>
</evidence>
<evidence type="ECO:0000256" key="3">
    <source>
        <dbReference type="ARBA" id="ARBA00022448"/>
    </source>
</evidence>
<dbReference type="Gene3D" id="1.10.357.20">
    <property type="entry name" value="SLC41 divalent cation transporters, integral membrane domain"/>
    <property type="match status" value="1"/>
</dbReference>
<dbReference type="Pfam" id="PF01769">
    <property type="entry name" value="MgtE"/>
    <property type="match status" value="1"/>
</dbReference>
<keyword evidence="5" id="KW-0460">Magnesium</keyword>
<comment type="subcellular location">
    <subcellularLocation>
        <location evidence="1">Membrane</location>
        <topology evidence="1">Multi-pass membrane protein</topology>
    </subcellularLocation>
</comment>
<evidence type="ECO:0000256" key="4">
    <source>
        <dbReference type="ARBA" id="ARBA00022692"/>
    </source>
</evidence>
<dbReference type="InterPro" id="IPR046342">
    <property type="entry name" value="CBS_dom_sf"/>
</dbReference>
<proteinExistence type="inferred from homology"/>
<evidence type="ECO:0000256" key="5">
    <source>
        <dbReference type="ARBA" id="ARBA00022842"/>
    </source>
</evidence>
<dbReference type="GO" id="GO:0008324">
    <property type="term" value="F:monoatomic cation transmembrane transporter activity"/>
    <property type="evidence" value="ECO:0007669"/>
    <property type="project" value="InterPro"/>
</dbReference>
<dbReference type="InterPro" id="IPR006667">
    <property type="entry name" value="SLC41_membr_dom"/>
</dbReference>
<evidence type="ECO:0000256" key="6">
    <source>
        <dbReference type="ARBA" id="ARBA00022989"/>
    </source>
</evidence>
<accession>A0A9X9XH45</accession>
<dbReference type="PANTHER" id="PTHR41394:SF5">
    <property type="entry name" value="SLC41A_MGTE INTEGRAL MEMBRANE DOMAIN-CONTAINING PROTEIN"/>
    <property type="match status" value="1"/>
</dbReference>
<comment type="caution">
    <text evidence="10">The sequence shown here is derived from an EMBL/GenBank/DDBJ whole genome shotgun (WGS) entry which is preliminary data.</text>
</comment>
<keyword evidence="11" id="KW-1185">Reference proteome</keyword>
<feature type="transmembrane region" description="Helical" evidence="8">
    <location>
        <begin position="222"/>
        <end position="249"/>
    </location>
</feature>
<keyword evidence="6 8" id="KW-1133">Transmembrane helix</keyword>
<evidence type="ECO:0000256" key="7">
    <source>
        <dbReference type="ARBA" id="ARBA00023136"/>
    </source>
</evidence>
<reference evidence="10" key="2">
    <citation type="journal article" date="2021" name="Syst. Appl. Microbiol.">
        <title>Roseomonas hellenica sp. nov., isolated from roots of wild-growing Alkanna tinctoria.</title>
        <authorList>
            <person name="Rat A."/>
            <person name="Naranjo H.D."/>
            <person name="Lebbe L."/>
            <person name="Cnockaert M."/>
            <person name="Krigas N."/>
            <person name="Grigoriadou K."/>
            <person name="Maloupa E."/>
            <person name="Willems A."/>
        </authorList>
    </citation>
    <scope>NUCLEOTIDE SEQUENCE</scope>
    <source>
        <strain evidence="10">LMG 31228</strain>
    </source>
</reference>
<dbReference type="RefSeq" id="WP_211848570.1">
    <property type="nucleotide sequence ID" value="NZ_JAAEDL010000026.1"/>
</dbReference>
<evidence type="ECO:0000256" key="2">
    <source>
        <dbReference type="ARBA" id="ARBA00009749"/>
    </source>
</evidence>
<dbReference type="SUPFAM" id="SSF54631">
    <property type="entry name" value="CBS-domain pair"/>
    <property type="match status" value="1"/>
</dbReference>
<evidence type="ECO:0000256" key="8">
    <source>
        <dbReference type="SAM" id="Phobius"/>
    </source>
</evidence>
<keyword evidence="4 8" id="KW-0812">Transmembrane</keyword>
<sequence>MPVAAYIDAAVLVARPDETAAAVRARLVRDRYAAIDPVFVLDAGRALLGTVRLALLLAAAEETPIAELTVENPAHVPASASREEAASVAIRANAACLAVLDQSGAFLGALTANAVMAILRDEHLEDLHHMAGILGRSEQAKAALTAAPHRRALFRLPWLLVGLAGSAAATGLMAGAEAELTANIAVAFFIPAIVYLADAIGTQAEAVAVRGLSLTDGSTWRLLLGELGTGALLGLILATVGFGAVWAVFGDLRLAGAVSGAVAAAGTIATGVGFLLPWAFQRAGLDPAHGSGPVGTVVQDMLSLAVYLGLVGLLF</sequence>
<name>A0A9X9XH45_9PROT</name>
<reference evidence="10" key="1">
    <citation type="submission" date="2020-01" db="EMBL/GenBank/DDBJ databases">
        <authorList>
            <person name="Rat A."/>
        </authorList>
    </citation>
    <scope>NUCLEOTIDE SEQUENCE</scope>
    <source>
        <strain evidence="10">LMG 31228</strain>
    </source>
</reference>
<organism evidence="10 11">
    <name type="scientific">Neoroseomonas eburnea</name>
    <dbReference type="NCBI Taxonomy" id="1346889"/>
    <lineage>
        <taxon>Bacteria</taxon>
        <taxon>Pseudomonadati</taxon>
        <taxon>Pseudomonadota</taxon>
        <taxon>Alphaproteobacteria</taxon>
        <taxon>Acetobacterales</taxon>
        <taxon>Acetobacteraceae</taxon>
        <taxon>Neoroseomonas</taxon>
    </lineage>
</organism>
<evidence type="ECO:0000256" key="1">
    <source>
        <dbReference type="ARBA" id="ARBA00004141"/>
    </source>
</evidence>
<keyword evidence="7 8" id="KW-0472">Membrane</keyword>
<dbReference type="GO" id="GO:0016020">
    <property type="term" value="C:membrane"/>
    <property type="evidence" value="ECO:0007669"/>
    <property type="project" value="UniProtKB-SubCell"/>
</dbReference>
<gene>
    <name evidence="10" type="ORF">GXW74_21240</name>
</gene>
<feature type="domain" description="SLC41A/MgtE integral membrane" evidence="9">
    <location>
        <begin position="190"/>
        <end position="310"/>
    </location>
</feature>
<feature type="transmembrane region" description="Helical" evidence="8">
    <location>
        <begin position="156"/>
        <end position="176"/>
    </location>
</feature>
<protein>
    <submittedName>
        <fullName evidence="10">Magnesium transporter</fullName>
    </submittedName>
</protein>
<dbReference type="EMBL" id="JAAEDL010000026">
    <property type="protein sequence ID" value="MBR0683031.1"/>
    <property type="molecule type" value="Genomic_DNA"/>
</dbReference>
<feature type="transmembrane region" description="Helical" evidence="8">
    <location>
        <begin position="292"/>
        <end position="314"/>
    </location>
</feature>
<dbReference type="AlphaFoldDB" id="A0A9X9XH45"/>